<dbReference type="Gene3D" id="3.40.50.1820">
    <property type="entry name" value="alpha/beta hydrolase"/>
    <property type="match status" value="1"/>
</dbReference>
<evidence type="ECO:0000259" key="2">
    <source>
        <dbReference type="Pfam" id="PF00135"/>
    </source>
</evidence>
<evidence type="ECO:0000313" key="4">
    <source>
        <dbReference type="Proteomes" id="UP000008144"/>
    </source>
</evidence>
<protein>
    <recommendedName>
        <fullName evidence="2">Carboxylesterase type B domain-containing protein</fullName>
    </recommendedName>
</protein>
<reference evidence="3" key="2">
    <citation type="submission" date="2025-08" db="UniProtKB">
        <authorList>
            <consortium name="Ensembl"/>
        </authorList>
    </citation>
    <scope>IDENTIFICATION</scope>
</reference>
<dbReference type="HOGENOM" id="CLU_110521_0_0_1"/>
<feature type="domain" description="Carboxylesterase type B" evidence="2">
    <location>
        <begin position="62"/>
        <end position="209"/>
    </location>
</feature>
<sequence>MKVFIFCLFILISAKSSHSNEIGQALVKILDHVTGETTNQIEENVGRFSNQPIDAPSTGGVPMVKVGDGTLSGIDLPEAHAFYSVPYGKVTTRFGYSTPADTHGDLDVSTIDQLACYQRKANCSKGRCLNNLSEDCLVLNIHVPTSVDLSDPLTPPSDRLPVLLWLHGGGFATGSGTSPLYDGRYLSDVTNTIVVSINYRLGAFGFLVYEENGETIVN</sequence>
<keyword evidence="1" id="KW-0732">Signal</keyword>
<feature type="chain" id="PRO_5003349035" description="Carboxylesterase type B domain-containing protein" evidence="1">
    <location>
        <begin position="20"/>
        <end position="218"/>
    </location>
</feature>
<dbReference type="Ensembl" id="ENSCINT00000028236.2">
    <property type="protein sequence ID" value="ENSCINP00000027990.2"/>
    <property type="gene ID" value="ENSCING00000016014.2"/>
</dbReference>
<proteinExistence type="predicted"/>
<dbReference type="Proteomes" id="UP000008144">
    <property type="component" value="Unassembled WGS sequence"/>
</dbReference>
<dbReference type="InterPro" id="IPR029058">
    <property type="entry name" value="AB_hydrolase_fold"/>
</dbReference>
<name>F6VV38_CIOIN</name>
<reference evidence="3" key="3">
    <citation type="submission" date="2025-09" db="UniProtKB">
        <authorList>
            <consortium name="Ensembl"/>
        </authorList>
    </citation>
    <scope>IDENTIFICATION</scope>
</reference>
<dbReference type="AlphaFoldDB" id="F6VV38"/>
<feature type="signal peptide" evidence="1">
    <location>
        <begin position="1"/>
        <end position="19"/>
    </location>
</feature>
<accession>F6VV38</accession>
<evidence type="ECO:0000313" key="3">
    <source>
        <dbReference type="Ensembl" id="ENSCINP00000027990.2"/>
    </source>
</evidence>
<dbReference type="PANTHER" id="PTHR45570">
    <property type="entry name" value="CARBOXYLIC ESTER HYDROLASE"/>
    <property type="match status" value="1"/>
</dbReference>
<dbReference type="InParanoid" id="F6VV38"/>
<dbReference type="STRING" id="7719.ENSCINP00000027990"/>
<dbReference type="PANTHER" id="PTHR45570:SF1">
    <property type="entry name" value="CARBOXYLIC ESTER HYDROLASE"/>
    <property type="match status" value="1"/>
</dbReference>
<dbReference type="SUPFAM" id="SSF53474">
    <property type="entry name" value="alpha/beta-Hydrolases"/>
    <property type="match status" value="1"/>
</dbReference>
<keyword evidence="4" id="KW-1185">Reference proteome</keyword>
<dbReference type="InterPro" id="IPR002018">
    <property type="entry name" value="CarbesteraseB"/>
</dbReference>
<evidence type="ECO:0000256" key="1">
    <source>
        <dbReference type="SAM" id="SignalP"/>
    </source>
</evidence>
<dbReference type="Pfam" id="PF00135">
    <property type="entry name" value="COesterase"/>
    <property type="match status" value="1"/>
</dbReference>
<organism evidence="3 4">
    <name type="scientific">Ciona intestinalis</name>
    <name type="common">Transparent sea squirt</name>
    <name type="synonym">Ascidia intestinalis</name>
    <dbReference type="NCBI Taxonomy" id="7719"/>
    <lineage>
        <taxon>Eukaryota</taxon>
        <taxon>Metazoa</taxon>
        <taxon>Chordata</taxon>
        <taxon>Tunicata</taxon>
        <taxon>Ascidiacea</taxon>
        <taxon>Phlebobranchia</taxon>
        <taxon>Cionidae</taxon>
        <taxon>Ciona</taxon>
    </lineage>
</organism>
<reference evidence="4" key="1">
    <citation type="journal article" date="2002" name="Science">
        <title>The draft genome of Ciona intestinalis: insights into chordate and vertebrate origins.</title>
        <authorList>
            <person name="Dehal P."/>
            <person name="Satou Y."/>
            <person name="Campbell R.K."/>
            <person name="Chapman J."/>
            <person name="Degnan B."/>
            <person name="De Tomaso A."/>
            <person name="Davidson B."/>
            <person name="Di Gregorio A."/>
            <person name="Gelpke M."/>
            <person name="Goodstein D.M."/>
            <person name="Harafuji N."/>
            <person name="Hastings K.E."/>
            <person name="Ho I."/>
            <person name="Hotta K."/>
            <person name="Huang W."/>
            <person name="Kawashima T."/>
            <person name="Lemaire P."/>
            <person name="Martinez D."/>
            <person name="Meinertzhagen I.A."/>
            <person name="Necula S."/>
            <person name="Nonaka M."/>
            <person name="Putnam N."/>
            <person name="Rash S."/>
            <person name="Saiga H."/>
            <person name="Satake M."/>
            <person name="Terry A."/>
            <person name="Yamada L."/>
            <person name="Wang H.G."/>
            <person name="Awazu S."/>
            <person name="Azumi K."/>
            <person name="Boore J."/>
            <person name="Branno M."/>
            <person name="Chin-Bow S."/>
            <person name="DeSantis R."/>
            <person name="Doyle S."/>
            <person name="Francino P."/>
            <person name="Keys D.N."/>
            <person name="Haga S."/>
            <person name="Hayashi H."/>
            <person name="Hino K."/>
            <person name="Imai K.S."/>
            <person name="Inaba K."/>
            <person name="Kano S."/>
            <person name="Kobayashi K."/>
            <person name="Kobayashi M."/>
            <person name="Lee B.I."/>
            <person name="Makabe K.W."/>
            <person name="Manohar C."/>
            <person name="Matassi G."/>
            <person name="Medina M."/>
            <person name="Mochizuki Y."/>
            <person name="Mount S."/>
            <person name="Morishita T."/>
            <person name="Miura S."/>
            <person name="Nakayama A."/>
            <person name="Nishizaka S."/>
            <person name="Nomoto H."/>
            <person name="Ohta F."/>
            <person name="Oishi K."/>
            <person name="Rigoutsos I."/>
            <person name="Sano M."/>
            <person name="Sasaki A."/>
            <person name="Sasakura Y."/>
            <person name="Shoguchi E."/>
            <person name="Shin-i T."/>
            <person name="Spagnuolo A."/>
            <person name="Stainier D."/>
            <person name="Suzuki M.M."/>
            <person name="Tassy O."/>
            <person name="Takatori N."/>
            <person name="Tokuoka M."/>
            <person name="Yagi K."/>
            <person name="Yoshizaki F."/>
            <person name="Wada S."/>
            <person name="Zhang C."/>
            <person name="Hyatt P.D."/>
            <person name="Larimer F."/>
            <person name="Detter C."/>
            <person name="Doggett N."/>
            <person name="Glavina T."/>
            <person name="Hawkins T."/>
            <person name="Richardson P."/>
            <person name="Lucas S."/>
            <person name="Kohara Y."/>
            <person name="Levine M."/>
            <person name="Satoh N."/>
            <person name="Rokhsar D.S."/>
        </authorList>
    </citation>
    <scope>NUCLEOTIDE SEQUENCE [LARGE SCALE GENOMIC DNA]</scope>
</reference>
<dbReference type="GeneTree" id="ENSGT00940000157023"/>